<dbReference type="RefSeq" id="WP_074591281.1">
    <property type="nucleotide sequence ID" value="NZ_FNEI01000020.1"/>
</dbReference>
<dbReference type="EMBL" id="FNEI01000020">
    <property type="protein sequence ID" value="SDJ91830.1"/>
    <property type="molecule type" value="Genomic_DNA"/>
</dbReference>
<reference evidence="2" key="1">
    <citation type="submission" date="2016-10" db="EMBL/GenBank/DDBJ databases">
        <authorList>
            <person name="Varghese N."/>
            <person name="Submissions S."/>
        </authorList>
    </citation>
    <scope>NUCLEOTIDE SEQUENCE [LARGE SCALE GENOMIC DNA]</scope>
    <source>
        <strain evidence="2">CGMCC 1.10783</strain>
    </source>
</reference>
<dbReference type="GO" id="GO:0005886">
    <property type="term" value="C:plasma membrane"/>
    <property type="evidence" value="ECO:0007669"/>
    <property type="project" value="UniProtKB-SubCell"/>
</dbReference>
<accession>A0A1G8XPX8</accession>
<dbReference type="Pfam" id="PF12679">
    <property type="entry name" value="ABC2_membrane_2"/>
    <property type="match status" value="1"/>
</dbReference>
<organism evidence="1 2">
    <name type="scientific">Arthrobacter cupressi</name>
    <dbReference type="NCBI Taxonomy" id="1045773"/>
    <lineage>
        <taxon>Bacteria</taxon>
        <taxon>Bacillati</taxon>
        <taxon>Actinomycetota</taxon>
        <taxon>Actinomycetes</taxon>
        <taxon>Micrococcales</taxon>
        <taxon>Micrococcaceae</taxon>
        <taxon>Arthrobacter</taxon>
    </lineage>
</organism>
<dbReference type="GO" id="GO:0140359">
    <property type="term" value="F:ABC-type transporter activity"/>
    <property type="evidence" value="ECO:0007669"/>
    <property type="project" value="InterPro"/>
</dbReference>
<dbReference type="Proteomes" id="UP000182130">
    <property type="component" value="Unassembled WGS sequence"/>
</dbReference>
<name>A0A1G8XPX8_9MICC</name>
<dbReference type="OrthoDB" id="3686802at2"/>
<dbReference type="AlphaFoldDB" id="A0A1G8XPX8"/>
<keyword evidence="2" id="KW-1185">Reference proteome</keyword>
<evidence type="ECO:0000313" key="1">
    <source>
        <dbReference type="EMBL" id="SDJ91830.1"/>
    </source>
</evidence>
<protein>
    <submittedName>
        <fullName evidence="1">ABC-2 type transport system permease protein</fullName>
    </submittedName>
</protein>
<sequence length="266" mass="28071">MRSPMPLFRRAFVDSWRSTLGWAAGLAGAILLYLPIYPSIGGSAQMQEMINALPPEMTKALNYDQIASGPGYTQATVFGLIGFLLMTIATVSWGAAAVGGDEESGQLELTLAHGVTRMQLVWERALAMFLRVVLLAVLVFVLILALNDSAHLSIDSMHLFGAAVEFAGLALLSGTAALFVGALSGRKAYGLAAGAAVGVLGYVFNAVGRQSPDLDWLLDLSPYHWAYGNSPVANGADWASAGWLWGISAGLVLLSSLALQRRDVGS</sequence>
<dbReference type="STRING" id="1045773.SAMN05216555_1203"/>
<gene>
    <name evidence="1" type="ORF">SAMN05216555_1203</name>
</gene>
<proteinExistence type="predicted"/>
<evidence type="ECO:0000313" key="2">
    <source>
        <dbReference type="Proteomes" id="UP000182130"/>
    </source>
</evidence>